<sequence length="293" mass="33455">MEFKGAMGGLYRVTEWISRIAFSNILWAICSVPFLFMGVMKMIMWGSGAGGPNEQITLNWAMGILAPFTVFPATAALFTVVRKWVMGNSDVSTFRTFFQGYKENYFKSMLGGVIYTVLFVVMYVDVTVYMTQMANFRIVGILMLVLMIILFVSMFNFFSIVVHYQMTFKEVVTNSVLLTIARPIRVFSTLIGAAVLVYIGLKYPVLYALCIPTLIAFFAFFNFYATYNKLQLQVEKKKQQELEAQEAQEAAEREAAELLEADGDDYDEDDEDDDDDDNEYDTDKNTDKDKKRI</sequence>
<comment type="caution">
    <text evidence="3">The sequence shown here is derived from an EMBL/GenBank/DDBJ whole genome shotgun (WGS) entry which is preliminary data.</text>
</comment>
<reference evidence="3 4" key="1">
    <citation type="submission" date="2016-10" db="EMBL/GenBank/DDBJ databases">
        <title>Paenibacillus species isolates.</title>
        <authorList>
            <person name="Beno S.M."/>
        </authorList>
    </citation>
    <scope>NUCLEOTIDE SEQUENCE [LARGE SCALE GENOMIC DNA]</scope>
    <source>
        <strain evidence="3 4">FSL H7-0744</strain>
    </source>
</reference>
<gene>
    <name evidence="3" type="ORF">BSK56_19090</name>
</gene>
<feature type="transmembrane region" description="Helical" evidence="2">
    <location>
        <begin position="205"/>
        <end position="227"/>
    </location>
</feature>
<feature type="compositionally biased region" description="Basic and acidic residues" evidence="1">
    <location>
        <begin position="281"/>
        <end position="293"/>
    </location>
</feature>
<feature type="transmembrane region" description="Helical" evidence="2">
    <location>
        <begin position="176"/>
        <end position="199"/>
    </location>
</feature>
<evidence type="ECO:0000256" key="2">
    <source>
        <dbReference type="SAM" id="Phobius"/>
    </source>
</evidence>
<evidence type="ECO:0000313" key="4">
    <source>
        <dbReference type="Proteomes" id="UP000187412"/>
    </source>
</evidence>
<dbReference type="Pfam" id="PF04854">
    <property type="entry name" value="DUF624"/>
    <property type="match status" value="1"/>
</dbReference>
<accession>A0ABX3H916</accession>
<evidence type="ECO:0008006" key="5">
    <source>
        <dbReference type="Google" id="ProtNLM"/>
    </source>
</evidence>
<evidence type="ECO:0000256" key="1">
    <source>
        <dbReference type="SAM" id="MobiDB-lite"/>
    </source>
</evidence>
<feature type="transmembrane region" description="Helical" evidence="2">
    <location>
        <begin position="21"/>
        <end position="40"/>
    </location>
</feature>
<proteinExistence type="predicted"/>
<dbReference type="InterPro" id="IPR006938">
    <property type="entry name" value="DUF624"/>
</dbReference>
<name>A0ABX3H916_PAEBO</name>
<feature type="region of interest" description="Disordered" evidence="1">
    <location>
        <begin position="243"/>
        <end position="293"/>
    </location>
</feature>
<evidence type="ECO:0000313" key="3">
    <source>
        <dbReference type="EMBL" id="OMD45503.1"/>
    </source>
</evidence>
<protein>
    <recommendedName>
        <fullName evidence="5">DUF624 domain-containing protein</fullName>
    </recommendedName>
</protein>
<feature type="transmembrane region" description="Helical" evidence="2">
    <location>
        <begin position="60"/>
        <end position="85"/>
    </location>
</feature>
<dbReference type="RefSeq" id="WP_076112316.1">
    <property type="nucleotide sequence ID" value="NZ_MPTB01000025.1"/>
</dbReference>
<dbReference type="EMBL" id="MPTB01000025">
    <property type="protein sequence ID" value="OMD45503.1"/>
    <property type="molecule type" value="Genomic_DNA"/>
</dbReference>
<feature type="transmembrane region" description="Helical" evidence="2">
    <location>
        <begin position="105"/>
        <end position="124"/>
    </location>
</feature>
<organism evidence="3 4">
    <name type="scientific">Paenibacillus borealis</name>
    <dbReference type="NCBI Taxonomy" id="160799"/>
    <lineage>
        <taxon>Bacteria</taxon>
        <taxon>Bacillati</taxon>
        <taxon>Bacillota</taxon>
        <taxon>Bacilli</taxon>
        <taxon>Bacillales</taxon>
        <taxon>Paenibacillaceae</taxon>
        <taxon>Paenibacillus</taxon>
    </lineage>
</organism>
<keyword evidence="2" id="KW-0812">Transmembrane</keyword>
<keyword evidence="2" id="KW-0472">Membrane</keyword>
<dbReference type="Proteomes" id="UP000187412">
    <property type="component" value="Unassembled WGS sequence"/>
</dbReference>
<feature type="transmembrane region" description="Helical" evidence="2">
    <location>
        <begin position="136"/>
        <end position="164"/>
    </location>
</feature>
<feature type="compositionally biased region" description="Acidic residues" evidence="1">
    <location>
        <begin position="257"/>
        <end position="280"/>
    </location>
</feature>
<keyword evidence="2" id="KW-1133">Transmembrane helix</keyword>
<keyword evidence="4" id="KW-1185">Reference proteome</keyword>